<dbReference type="SUPFAM" id="SSF53335">
    <property type="entry name" value="S-adenosyl-L-methionine-dependent methyltransferases"/>
    <property type="match status" value="1"/>
</dbReference>
<name>A0ABS1TH87_9CLOT</name>
<dbReference type="GO" id="GO:0032259">
    <property type="term" value="P:methylation"/>
    <property type="evidence" value="ECO:0007669"/>
    <property type="project" value="UniProtKB-KW"/>
</dbReference>
<evidence type="ECO:0000313" key="1">
    <source>
        <dbReference type="EMBL" id="MBL4937313.1"/>
    </source>
</evidence>
<dbReference type="PANTHER" id="PTHR43591:SF24">
    <property type="entry name" value="2-METHOXY-6-POLYPRENYL-1,4-BENZOQUINOL METHYLASE, MITOCHONDRIAL"/>
    <property type="match status" value="1"/>
</dbReference>
<dbReference type="RefSeq" id="WP_202750067.1">
    <property type="nucleotide sequence ID" value="NZ_JAESWC010000014.1"/>
</dbReference>
<sequence>MYKEILDLLRCPKCNGELSLTVEKEENDEIIEGRLSCKDGHDWVIKEGVINFGSVEQELSNNWTEAYEQYDEEEMDKKLSEGIPKNQIIIGDKTKKFIIDKINNKENKFILDIATGRGALFIEMVKQLKVKSQMICTDLSFIVLKYDRLKAKKINPEVRVNYIACDATNMPFKDNTIDAAVSFFGIANMLNLAARGIKEAKRVLKSGHSLFDSYVILKEDSEGFKTLKEFCEENNVIGAEEFALRSGIERAYIKAAFDNINITTIGESIGEKNEFDLLPFEGEWFAMVVAEGMK</sequence>
<evidence type="ECO:0000313" key="2">
    <source>
        <dbReference type="Proteomes" id="UP000632377"/>
    </source>
</evidence>
<dbReference type="CDD" id="cd02440">
    <property type="entry name" value="AdoMet_MTases"/>
    <property type="match status" value="1"/>
</dbReference>
<dbReference type="GO" id="GO:0008168">
    <property type="term" value="F:methyltransferase activity"/>
    <property type="evidence" value="ECO:0007669"/>
    <property type="project" value="UniProtKB-KW"/>
</dbReference>
<dbReference type="Pfam" id="PF01209">
    <property type="entry name" value="Ubie_methyltran"/>
    <property type="match status" value="1"/>
</dbReference>
<dbReference type="Gene3D" id="3.40.50.150">
    <property type="entry name" value="Vaccinia Virus protein VP39"/>
    <property type="match status" value="1"/>
</dbReference>
<dbReference type="EMBL" id="JAESWC010000014">
    <property type="protein sequence ID" value="MBL4937313.1"/>
    <property type="molecule type" value="Genomic_DNA"/>
</dbReference>
<keyword evidence="1" id="KW-0808">Transferase</keyword>
<dbReference type="InterPro" id="IPR029063">
    <property type="entry name" value="SAM-dependent_MTases_sf"/>
</dbReference>
<keyword evidence="1" id="KW-0489">Methyltransferase</keyword>
<gene>
    <name evidence="1" type="ORF">JK636_16410</name>
</gene>
<comment type="caution">
    <text evidence="1">The sequence shown here is derived from an EMBL/GenBank/DDBJ whole genome shotgun (WGS) entry which is preliminary data.</text>
</comment>
<protein>
    <submittedName>
        <fullName evidence="1">Class I SAM-dependent methyltransferase</fullName>
    </submittedName>
</protein>
<dbReference type="Proteomes" id="UP000632377">
    <property type="component" value="Unassembled WGS sequence"/>
</dbReference>
<keyword evidence="2" id="KW-1185">Reference proteome</keyword>
<dbReference type="PANTHER" id="PTHR43591">
    <property type="entry name" value="METHYLTRANSFERASE"/>
    <property type="match status" value="1"/>
</dbReference>
<organism evidence="1 2">
    <name type="scientific">Clostridium rhizosphaerae</name>
    <dbReference type="NCBI Taxonomy" id="2803861"/>
    <lineage>
        <taxon>Bacteria</taxon>
        <taxon>Bacillati</taxon>
        <taxon>Bacillota</taxon>
        <taxon>Clostridia</taxon>
        <taxon>Eubacteriales</taxon>
        <taxon>Clostridiaceae</taxon>
        <taxon>Clostridium</taxon>
    </lineage>
</organism>
<reference evidence="1 2" key="1">
    <citation type="submission" date="2021-01" db="EMBL/GenBank/DDBJ databases">
        <title>Genome public.</title>
        <authorList>
            <person name="Liu C."/>
            <person name="Sun Q."/>
        </authorList>
    </citation>
    <scope>NUCLEOTIDE SEQUENCE [LARGE SCALE GENOMIC DNA]</scope>
    <source>
        <strain evidence="1 2">YIM B02515</strain>
    </source>
</reference>
<proteinExistence type="predicted"/>
<accession>A0ABS1TH87</accession>